<evidence type="ECO:0000313" key="19">
    <source>
        <dbReference type="EMBL" id="CCO66159.1"/>
    </source>
</evidence>
<dbReference type="InterPro" id="IPR036291">
    <property type="entry name" value="NAD(P)-bd_dom_sf"/>
</dbReference>
<dbReference type="GO" id="GO:0003857">
    <property type="term" value="F:(3S)-3-hydroxyacyl-CoA dehydrogenase (NAD+) activity"/>
    <property type="evidence" value="ECO:0007669"/>
    <property type="project" value="TreeGrafter"/>
</dbReference>
<organism evidence="19 20">
    <name type="scientific">Bathycoccus prasinos</name>
    <dbReference type="NCBI Taxonomy" id="41875"/>
    <lineage>
        <taxon>Eukaryota</taxon>
        <taxon>Viridiplantae</taxon>
        <taxon>Chlorophyta</taxon>
        <taxon>Mamiellophyceae</taxon>
        <taxon>Mamiellales</taxon>
        <taxon>Bathycoccaceae</taxon>
        <taxon>Bathycoccus</taxon>
    </lineage>
</organism>
<dbReference type="Gene3D" id="3.90.226.10">
    <property type="entry name" value="2-enoyl-CoA Hydratase, Chain A, domain 1"/>
    <property type="match status" value="1"/>
</dbReference>
<evidence type="ECO:0000256" key="7">
    <source>
        <dbReference type="ARBA" id="ARBA00023002"/>
    </source>
</evidence>
<keyword evidence="10" id="KW-0576">Peroxisome</keyword>
<dbReference type="InterPro" id="IPR008927">
    <property type="entry name" value="6-PGluconate_DH-like_C_sf"/>
</dbReference>
<feature type="domain" description="3-hydroxyacyl-CoA dehydrogenase C-terminal" evidence="17">
    <location>
        <begin position="499"/>
        <end position="592"/>
    </location>
</feature>
<dbReference type="Proteomes" id="UP000198341">
    <property type="component" value="Chromosome 7"/>
</dbReference>
<dbReference type="eggNOG" id="KOG1683">
    <property type="taxonomic scope" value="Eukaryota"/>
</dbReference>
<dbReference type="Pfam" id="PF02737">
    <property type="entry name" value="3HCDH_N"/>
    <property type="match status" value="1"/>
</dbReference>
<keyword evidence="12" id="KW-0456">Lyase</keyword>
<sequence length="730" mass="78984">MTTTVDVVRGTENQNVAIITLKNPPVNALALSLLRSFRENVQSAQDDDAIDAIVLRGENGIFSGGFDIAHLGKTTRGEKTENVSDFNEILTRLVENGKKPCVAAISNLALGGGLEVSMACAARVATRGAKLGLPELKLGVIPGFGGTQRLPRLVGLEKSLEMMLQSKEITSEEGARLGLVDEVVEDDGKSGNDRAVVEAAVRVAKRIANGEKQRQFSLTRTDKLPRDAKQTMGIMAVAEGKAKKIKAVLPHASYCVEAVKVGLEKGSAEGLRKESEMFQKAVKSPAAKGLVHFFFASRATASVPGITDQKLRPSEVKSVGVVGGGLMGSGIATACLLSGMEVVLKEIKPEFLQAGIQRIEANIGSMVKKGKMKPEKAKAIVGRVRGTLDDRDFANVDMVIEAVIENLDLKRKIFSTLESIVKPSCILSTNTSTISIAKCASEMRNPERLIGAHFFSPAHVMQLFEIIRVDQTPPQILVDTLAFSKKIKKTPVVVGNCTGFCVNRVFFPYTMSATVLVDLGCDPYAIDRVISMFGMPMGPFRLADLVGMEVGVHVGKNFIEDFPERVYESPLIPSLLDAKRLGEKTKSGFYSYDDRRKASPDMDAIAPFIENARKNRKVPLPGHPEQLGFSAQDIVEMIFFPVVNEACRVLDEGVAVKAADVDVASVLGMGFPPFRGGILHWADQMGAKKIYARLTEFGKKYGGLYEPCAYLTNCAHQGKTIAEGPNRARL</sequence>
<keyword evidence="9" id="KW-0443">Lipid metabolism</keyword>
<dbReference type="InterPro" id="IPR006108">
    <property type="entry name" value="3HC_DH_C"/>
</dbReference>
<dbReference type="GO" id="GO:0005777">
    <property type="term" value="C:peroxisome"/>
    <property type="evidence" value="ECO:0007669"/>
    <property type="project" value="UniProtKB-SubCell"/>
</dbReference>
<evidence type="ECO:0000256" key="1">
    <source>
        <dbReference type="ARBA" id="ARBA00000452"/>
    </source>
</evidence>
<keyword evidence="13" id="KW-0511">Multifunctional enzyme</keyword>
<dbReference type="SUPFAM" id="SSF48179">
    <property type="entry name" value="6-phosphogluconate dehydrogenase C-terminal domain-like"/>
    <property type="match status" value="2"/>
</dbReference>
<feature type="domain" description="3-hydroxyacyl-CoA dehydrogenase NAD binding" evidence="18">
    <location>
        <begin position="319"/>
        <end position="496"/>
    </location>
</feature>
<evidence type="ECO:0000256" key="12">
    <source>
        <dbReference type="ARBA" id="ARBA00023239"/>
    </source>
</evidence>
<evidence type="ECO:0000256" key="2">
    <source>
        <dbReference type="ARBA" id="ARBA00000765"/>
    </source>
</evidence>
<dbReference type="RefSeq" id="XP_007512071.1">
    <property type="nucleotide sequence ID" value="XM_007512009.1"/>
</dbReference>
<protein>
    <submittedName>
        <fullName evidence="19">Uncharacterized protein</fullName>
    </submittedName>
</protein>
<dbReference type="GO" id="GO:0008692">
    <property type="term" value="F:3-hydroxybutyryl-CoA epimerase activity"/>
    <property type="evidence" value="ECO:0007669"/>
    <property type="project" value="UniProtKB-EC"/>
</dbReference>
<evidence type="ECO:0000256" key="3">
    <source>
        <dbReference type="ARBA" id="ARBA00004275"/>
    </source>
</evidence>
<dbReference type="GO" id="GO:0004300">
    <property type="term" value="F:enoyl-CoA hydratase activity"/>
    <property type="evidence" value="ECO:0007669"/>
    <property type="project" value="UniProtKB-EC"/>
</dbReference>
<dbReference type="UniPathway" id="UPA00659"/>
<dbReference type="Pfam" id="PF00725">
    <property type="entry name" value="3HCDH"/>
    <property type="match status" value="2"/>
</dbReference>
<evidence type="ECO:0000256" key="9">
    <source>
        <dbReference type="ARBA" id="ARBA00023098"/>
    </source>
</evidence>
<comment type="pathway">
    <text evidence="4">Lipid metabolism; fatty acid beta-oxidation.</text>
</comment>
<dbReference type="FunFam" id="3.40.50.720:FF:000009">
    <property type="entry name" value="Fatty oxidation complex, alpha subunit"/>
    <property type="match status" value="1"/>
</dbReference>
<dbReference type="Pfam" id="PF00378">
    <property type="entry name" value="ECH_1"/>
    <property type="match status" value="1"/>
</dbReference>
<comment type="subunit">
    <text evidence="5">Monomer.</text>
</comment>
<evidence type="ECO:0000256" key="4">
    <source>
        <dbReference type="ARBA" id="ARBA00005005"/>
    </source>
</evidence>
<evidence type="ECO:0000256" key="5">
    <source>
        <dbReference type="ARBA" id="ARBA00011245"/>
    </source>
</evidence>
<dbReference type="PANTHER" id="PTHR23309:SF49">
    <property type="entry name" value="PEROXISOMAL BIFUNCTIONAL ENZYME"/>
    <property type="match status" value="1"/>
</dbReference>
<evidence type="ECO:0000256" key="13">
    <source>
        <dbReference type="ARBA" id="ARBA00023268"/>
    </source>
</evidence>
<dbReference type="InterPro" id="IPR006176">
    <property type="entry name" value="3-OHacyl-CoA_DH_NAD-bd"/>
</dbReference>
<evidence type="ECO:0000256" key="10">
    <source>
        <dbReference type="ARBA" id="ARBA00023140"/>
    </source>
</evidence>
<dbReference type="GO" id="GO:0006635">
    <property type="term" value="P:fatty acid beta-oxidation"/>
    <property type="evidence" value="ECO:0007669"/>
    <property type="project" value="UniProtKB-UniPathway"/>
</dbReference>
<keyword evidence="8" id="KW-0520">NAD</keyword>
<name>K8FHT7_9CHLO</name>
<proteinExistence type="predicted"/>
<accession>K8FHT7</accession>
<reference evidence="19 20" key="1">
    <citation type="submission" date="2011-10" db="EMBL/GenBank/DDBJ databases">
        <authorList>
            <person name="Genoscope - CEA"/>
        </authorList>
    </citation>
    <scope>NUCLEOTIDE SEQUENCE [LARGE SCALE GENOMIC DNA]</scope>
    <source>
        <strain evidence="19 20">RCC 1105</strain>
    </source>
</reference>
<comment type="catalytic activity">
    <reaction evidence="1">
        <text>a (3Z)-enoyl-CoA = a 4-saturated (2E)-enoyl-CoA</text>
        <dbReference type="Rhea" id="RHEA:45900"/>
        <dbReference type="ChEBI" id="CHEBI:85097"/>
        <dbReference type="ChEBI" id="CHEBI:85489"/>
        <dbReference type="EC" id="5.3.3.8"/>
    </reaction>
</comment>
<dbReference type="GO" id="GO:0070403">
    <property type="term" value="F:NAD+ binding"/>
    <property type="evidence" value="ECO:0007669"/>
    <property type="project" value="InterPro"/>
</dbReference>
<evidence type="ECO:0000256" key="8">
    <source>
        <dbReference type="ARBA" id="ARBA00023027"/>
    </source>
</evidence>
<evidence type="ECO:0000256" key="16">
    <source>
        <dbReference type="ARBA" id="ARBA00023717"/>
    </source>
</evidence>
<comment type="catalytic activity">
    <reaction evidence="2">
        <text>a (3E)-enoyl-CoA = a 4-saturated (2E)-enoyl-CoA</text>
        <dbReference type="Rhea" id="RHEA:45228"/>
        <dbReference type="ChEBI" id="CHEBI:58521"/>
        <dbReference type="ChEBI" id="CHEBI:85097"/>
        <dbReference type="EC" id="5.3.3.8"/>
    </reaction>
</comment>
<dbReference type="PANTHER" id="PTHR23309">
    <property type="entry name" value="3-HYDROXYACYL-COA DEHYROGENASE"/>
    <property type="match status" value="1"/>
</dbReference>
<evidence type="ECO:0000256" key="11">
    <source>
        <dbReference type="ARBA" id="ARBA00023235"/>
    </source>
</evidence>
<dbReference type="SUPFAM" id="SSF51735">
    <property type="entry name" value="NAD(P)-binding Rossmann-fold domains"/>
    <property type="match status" value="1"/>
</dbReference>
<evidence type="ECO:0000259" key="17">
    <source>
        <dbReference type="Pfam" id="PF00725"/>
    </source>
</evidence>
<dbReference type="GeneID" id="19014713"/>
<comment type="catalytic activity">
    <reaction evidence="16">
        <text>a 4-saturated-(3S)-3-hydroxyacyl-CoA = a (3E)-enoyl-CoA + H2O</text>
        <dbReference type="Rhea" id="RHEA:20724"/>
        <dbReference type="ChEBI" id="CHEBI:15377"/>
        <dbReference type="ChEBI" id="CHEBI:58521"/>
        <dbReference type="ChEBI" id="CHEBI:137480"/>
        <dbReference type="EC" id="4.2.1.17"/>
    </reaction>
</comment>
<comment type="catalytic activity">
    <reaction evidence="15">
        <text>a (3S)-3-hydroxyacyl-CoA = a (2E)-enoyl-CoA + H2O</text>
        <dbReference type="Rhea" id="RHEA:16105"/>
        <dbReference type="ChEBI" id="CHEBI:15377"/>
        <dbReference type="ChEBI" id="CHEBI:57318"/>
        <dbReference type="ChEBI" id="CHEBI:58856"/>
        <dbReference type="EC" id="4.2.1.17"/>
    </reaction>
</comment>
<dbReference type="InterPro" id="IPR029045">
    <property type="entry name" value="ClpP/crotonase-like_dom_sf"/>
</dbReference>
<keyword evidence="6" id="KW-0276">Fatty acid metabolism</keyword>
<keyword evidence="7" id="KW-0560">Oxidoreductase</keyword>
<dbReference type="STRING" id="41875.K8FHT7"/>
<evidence type="ECO:0000313" key="20">
    <source>
        <dbReference type="Proteomes" id="UP000198341"/>
    </source>
</evidence>
<dbReference type="CDD" id="cd06558">
    <property type="entry name" value="crotonase-like"/>
    <property type="match status" value="1"/>
</dbReference>
<comment type="subcellular location">
    <subcellularLocation>
        <location evidence="3">Peroxisome</location>
    </subcellularLocation>
</comment>
<feature type="domain" description="3-hydroxyacyl-CoA dehydrogenase C-terminal" evidence="17">
    <location>
        <begin position="634"/>
        <end position="718"/>
    </location>
</feature>
<evidence type="ECO:0000256" key="15">
    <source>
        <dbReference type="ARBA" id="ARBA00023709"/>
    </source>
</evidence>
<dbReference type="SUPFAM" id="SSF52096">
    <property type="entry name" value="ClpP/crotonase"/>
    <property type="match status" value="1"/>
</dbReference>
<dbReference type="GO" id="GO:0004165">
    <property type="term" value="F:delta(3)-delta(2)-enoyl-CoA isomerase activity"/>
    <property type="evidence" value="ECO:0007669"/>
    <property type="project" value="UniProtKB-EC"/>
</dbReference>
<dbReference type="Gene3D" id="1.10.1040.50">
    <property type="match status" value="1"/>
</dbReference>
<dbReference type="EMBL" id="FO082272">
    <property type="protein sequence ID" value="CCO66159.1"/>
    <property type="molecule type" value="Genomic_DNA"/>
</dbReference>
<evidence type="ECO:0000256" key="6">
    <source>
        <dbReference type="ARBA" id="ARBA00022832"/>
    </source>
</evidence>
<comment type="catalytic activity">
    <reaction evidence="14">
        <text>(3S)-3-hydroxybutanoyl-CoA = (3R)-3-hydroxybutanoyl-CoA</text>
        <dbReference type="Rhea" id="RHEA:21760"/>
        <dbReference type="ChEBI" id="CHEBI:57315"/>
        <dbReference type="ChEBI" id="CHEBI:57316"/>
        <dbReference type="EC" id="5.1.2.3"/>
    </reaction>
</comment>
<dbReference type="KEGG" id="bpg:Bathy07g02240"/>
<dbReference type="InterPro" id="IPR001753">
    <property type="entry name" value="Enoyl-CoA_hydra/iso"/>
</dbReference>
<dbReference type="FunFam" id="1.10.1040.50:FF:000004">
    <property type="entry name" value="Peroxisomal fatty acid beta-oxidation multifunctional protein"/>
    <property type="match status" value="1"/>
</dbReference>
<keyword evidence="20" id="KW-1185">Reference proteome</keyword>
<evidence type="ECO:0000259" key="18">
    <source>
        <dbReference type="Pfam" id="PF02737"/>
    </source>
</evidence>
<keyword evidence="11" id="KW-0413">Isomerase</keyword>
<gene>
    <name evidence="19" type="ORF">Bathy07g02240</name>
</gene>
<evidence type="ECO:0000256" key="14">
    <source>
        <dbReference type="ARBA" id="ARBA00023701"/>
    </source>
</evidence>
<dbReference type="AlphaFoldDB" id="K8FHT7"/>
<dbReference type="OrthoDB" id="2018133at2759"/>
<dbReference type="Gene3D" id="3.40.50.720">
    <property type="entry name" value="NAD(P)-binding Rossmann-like Domain"/>
    <property type="match status" value="1"/>
</dbReference>